<evidence type="ECO:0000313" key="10">
    <source>
        <dbReference type="Proteomes" id="UP001152795"/>
    </source>
</evidence>
<dbReference type="Pfam" id="PF03175">
    <property type="entry name" value="DNA_pol_B_2"/>
    <property type="match status" value="1"/>
</dbReference>
<evidence type="ECO:0000256" key="2">
    <source>
        <dbReference type="ARBA" id="ARBA00012417"/>
    </source>
</evidence>
<protein>
    <recommendedName>
        <fullName evidence="2">DNA-directed DNA polymerase</fullName>
        <ecNumber evidence="2">2.7.7.7</ecNumber>
    </recommendedName>
</protein>
<dbReference type="Proteomes" id="UP001152795">
    <property type="component" value="Unassembled WGS sequence"/>
</dbReference>
<proteinExistence type="inferred from homology"/>
<dbReference type="EMBL" id="CACRXK020000045">
    <property type="protein sequence ID" value="CAB3977399.1"/>
    <property type="molecule type" value="Genomic_DNA"/>
</dbReference>
<dbReference type="PANTHER" id="PTHR33568:SF3">
    <property type="entry name" value="DNA-DIRECTED DNA POLYMERASE"/>
    <property type="match status" value="1"/>
</dbReference>
<evidence type="ECO:0000256" key="8">
    <source>
        <dbReference type="ARBA" id="ARBA00049244"/>
    </source>
</evidence>
<dbReference type="InterPro" id="IPR023211">
    <property type="entry name" value="DNA_pol_palm_dom_sf"/>
</dbReference>
<dbReference type="PANTHER" id="PTHR33568">
    <property type="entry name" value="DNA POLYMERASE"/>
    <property type="match status" value="1"/>
</dbReference>
<dbReference type="InterPro" id="IPR043502">
    <property type="entry name" value="DNA/RNA_pol_sf"/>
</dbReference>
<keyword evidence="10" id="KW-1185">Reference proteome</keyword>
<keyword evidence="6" id="KW-0239">DNA-directed DNA polymerase</keyword>
<dbReference type="GO" id="GO:0000166">
    <property type="term" value="F:nucleotide binding"/>
    <property type="evidence" value="ECO:0007669"/>
    <property type="project" value="InterPro"/>
</dbReference>
<evidence type="ECO:0000256" key="3">
    <source>
        <dbReference type="ARBA" id="ARBA00022679"/>
    </source>
</evidence>
<gene>
    <name evidence="9" type="ORF">PACLA_8A064323</name>
</gene>
<keyword evidence="3" id="KW-0808">Transferase</keyword>
<dbReference type="GO" id="GO:0003677">
    <property type="term" value="F:DNA binding"/>
    <property type="evidence" value="ECO:0007669"/>
    <property type="project" value="UniProtKB-KW"/>
</dbReference>
<dbReference type="Gene3D" id="3.90.1600.10">
    <property type="entry name" value="Palm domain of DNA polymerase"/>
    <property type="match status" value="1"/>
</dbReference>
<name>A0A7D9H9Q5_PARCT</name>
<accession>A0A7D9H9Q5</accession>
<evidence type="ECO:0000256" key="5">
    <source>
        <dbReference type="ARBA" id="ARBA00022705"/>
    </source>
</evidence>
<organism evidence="9 10">
    <name type="scientific">Paramuricea clavata</name>
    <name type="common">Red gorgonian</name>
    <name type="synonym">Violescent sea-whip</name>
    <dbReference type="NCBI Taxonomy" id="317549"/>
    <lineage>
        <taxon>Eukaryota</taxon>
        <taxon>Metazoa</taxon>
        <taxon>Cnidaria</taxon>
        <taxon>Anthozoa</taxon>
        <taxon>Octocorallia</taxon>
        <taxon>Malacalcyonacea</taxon>
        <taxon>Plexauridae</taxon>
        <taxon>Paramuricea</taxon>
    </lineage>
</organism>
<dbReference type="InterPro" id="IPR004868">
    <property type="entry name" value="DNA-dir_DNA_pol_B_mt/vir"/>
</dbReference>
<evidence type="ECO:0000256" key="6">
    <source>
        <dbReference type="ARBA" id="ARBA00022932"/>
    </source>
</evidence>
<dbReference type="GO" id="GO:0006260">
    <property type="term" value="P:DNA replication"/>
    <property type="evidence" value="ECO:0007669"/>
    <property type="project" value="UniProtKB-KW"/>
</dbReference>
<reference evidence="9" key="1">
    <citation type="submission" date="2020-04" db="EMBL/GenBank/DDBJ databases">
        <authorList>
            <person name="Alioto T."/>
            <person name="Alioto T."/>
            <person name="Gomez Garrido J."/>
        </authorList>
    </citation>
    <scope>NUCLEOTIDE SEQUENCE</scope>
    <source>
        <strain evidence="9">A484AB</strain>
    </source>
</reference>
<evidence type="ECO:0000256" key="7">
    <source>
        <dbReference type="ARBA" id="ARBA00023125"/>
    </source>
</evidence>
<evidence type="ECO:0000313" key="9">
    <source>
        <dbReference type="EMBL" id="CAB3977399.1"/>
    </source>
</evidence>
<dbReference type="SUPFAM" id="SSF56672">
    <property type="entry name" value="DNA/RNA polymerases"/>
    <property type="match status" value="1"/>
</dbReference>
<dbReference type="GO" id="GO:0003887">
    <property type="term" value="F:DNA-directed DNA polymerase activity"/>
    <property type="evidence" value="ECO:0007669"/>
    <property type="project" value="UniProtKB-KW"/>
</dbReference>
<keyword evidence="7" id="KW-0238">DNA-binding</keyword>
<sequence length="707" mass="81523">MALKKFPEALGIPDICKGFHPYRFYDLNYVGPMVGLEYFDPPAEGFKERAKFDVWYNEQKKKTYIFKEAMYYYCRLDVDILRQGCIVFARLIKDITNVFPFYDKTCHTIAGLALKVYRTNFLNEATIGQIPAQGYGGNVNQSTIALYWLREIENNLDGTLHSKQSPNGERNIMGRYVDGDSINTVLNESFYILRERTARATADFENNGYTVVEMWECDFINANKLTHNILKVLRQRDFFINLNPRDALFGGRVSPAVMQAKTDGQKIRYYDFTSLYSFVQKNYQYPTKHPKIIRGIEKCAQFNLGTIFGLIKCKILPPRNLLFPVIPYRTTKLTFPLCRICADTLCDTCTHEEEDERVLYGTWTSVEIQTALKHGYIVKEVYEIYDYANRAKIFDTYVNTFIKLKQESSGVPKNCYDAGGNVNSAKLNEYVGEYLKHEGVKLDVDKIAHNPGQRTVMKALLNSLLGKLAQNEDTTVVSFVDRFDDLLELVNDNSIEVTLLDFISDDVARTTHRKTGSLITLPNRNVVIASFVTAYARLELLKVLHKLDDSVLYYDTDSVIYVEDVEKGHVLETGSYLGQLTDELADKNASEKWIEEFSATGPKAYTYRTNEYMYTLENGTQEKRRYEIVHVKGFLLKGDTKKKITFDSISQCVRDQKKEIITSYTEFTRSNNQTINVQKAEKIFRFTFDKRIIRPDFTTIPYGYINS</sequence>
<comment type="caution">
    <text evidence="9">The sequence shown here is derived from an EMBL/GenBank/DDBJ whole genome shotgun (WGS) entry which is preliminary data.</text>
</comment>
<keyword evidence="4" id="KW-0548">Nucleotidyltransferase</keyword>
<comment type="catalytic activity">
    <reaction evidence="8">
        <text>DNA(n) + a 2'-deoxyribonucleoside 5'-triphosphate = DNA(n+1) + diphosphate</text>
        <dbReference type="Rhea" id="RHEA:22508"/>
        <dbReference type="Rhea" id="RHEA-COMP:17339"/>
        <dbReference type="Rhea" id="RHEA-COMP:17340"/>
        <dbReference type="ChEBI" id="CHEBI:33019"/>
        <dbReference type="ChEBI" id="CHEBI:61560"/>
        <dbReference type="ChEBI" id="CHEBI:173112"/>
        <dbReference type="EC" id="2.7.7.7"/>
    </reaction>
</comment>
<comment type="similarity">
    <text evidence="1">Belongs to the DNA polymerase type-B family.</text>
</comment>
<evidence type="ECO:0000256" key="4">
    <source>
        <dbReference type="ARBA" id="ARBA00022695"/>
    </source>
</evidence>
<keyword evidence="5" id="KW-0235">DNA replication</keyword>
<dbReference type="EC" id="2.7.7.7" evidence="2"/>
<evidence type="ECO:0000256" key="1">
    <source>
        <dbReference type="ARBA" id="ARBA00005755"/>
    </source>
</evidence>
<dbReference type="OrthoDB" id="5988683at2759"/>
<dbReference type="AlphaFoldDB" id="A0A7D9H9Q5"/>